<dbReference type="SUPFAM" id="SSF52172">
    <property type="entry name" value="CheY-like"/>
    <property type="match status" value="1"/>
</dbReference>
<protein>
    <submittedName>
        <fullName evidence="3">Two-component system response regulator</fullName>
    </submittedName>
</protein>
<evidence type="ECO:0000259" key="2">
    <source>
        <dbReference type="PROSITE" id="PS50110"/>
    </source>
</evidence>
<dbReference type="EMBL" id="CP022684">
    <property type="protein sequence ID" value="AUM13561.1"/>
    <property type="molecule type" value="Genomic_DNA"/>
</dbReference>
<dbReference type="Pfam" id="PF00072">
    <property type="entry name" value="Response_reg"/>
    <property type="match status" value="1"/>
</dbReference>
<dbReference type="InterPro" id="IPR011006">
    <property type="entry name" value="CheY-like_superfamily"/>
</dbReference>
<evidence type="ECO:0000256" key="1">
    <source>
        <dbReference type="PROSITE-ProRule" id="PRU00169"/>
    </source>
</evidence>
<dbReference type="GO" id="GO:0000160">
    <property type="term" value="P:phosphorelay signal transduction system"/>
    <property type="evidence" value="ECO:0007669"/>
    <property type="project" value="InterPro"/>
</dbReference>
<dbReference type="InterPro" id="IPR052893">
    <property type="entry name" value="TCS_response_regulator"/>
</dbReference>
<dbReference type="PANTHER" id="PTHR44520:SF1">
    <property type="entry name" value="TWO-COMPONENT SYSTEM REGULATORY PROTEIN"/>
    <property type="match status" value="1"/>
</dbReference>
<dbReference type="PANTHER" id="PTHR44520">
    <property type="entry name" value="RESPONSE REGULATOR RCP1-RELATED"/>
    <property type="match status" value="1"/>
</dbReference>
<sequence>MNDMTILLVEDNADDELLALRALRKTDVPNSVVVARDGEEALDYIFARGKYKGRDVRALPKVVFLDLQLPKLNGLEVLRHIRQDDRTRRLPVVLLTSSDETQDMKAGYDIGVNSYINKPVDFDEFVSQVKLLGQYWLGVNRVPALY</sequence>
<feature type="domain" description="Response regulatory" evidence="2">
    <location>
        <begin position="5"/>
        <end position="133"/>
    </location>
</feature>
<accession>A0A2K9LN46</accession>
<name>A0A2K9LN46_9GAMM</name>
<dbReference type="SMART" id="SM00448">
    <property type="entry name" value="REC"/>
    <property type="match status" value="1"/>
</dbReference>
<keyword evidence="4" id="KW-1185">Reference proteome</keyword>
<organism evidence="3 4">
    <name type="scientific">Ketobacter alkanivorans</name>
    <dbReference type="NCBI Taxonomy" id="1917421"/>
    <lineage>
        <taxon>Bacteria</taxon>
        <taxon>Pseudomonadati</taxon>
        <taxon>Pseudomonadota</taxon>
        <taxon>Gammaproteobacteria</taxon>
        <taxon>Pseudomonadales</taxon>
        <taxon>Ketobacteraceae</taxon>
        <taxon>Ketobacter</taxon>
    </lineage>
</organism>
<dbReference type="RefSeq" id="WP_101894936.1">
    <property type="nucleotide sequence ID" value="NZ_CP022684.1"/>
</dbReference>
<dbReference type="KEGG" id="kak:Kalk_14520"/>
<dbReference type="InterPro" id="IPR001789">
    <property type="entry name" value="Sig_transdc_resp-reg_receiver"/>
</dbReference>
<evidence type="ECO:0000313" key="3">
    <source>
        <dbReference type="EMBL" id="AUM13561.1"/>
    </source>
</evidence>
<keyword evidence="1" id="KW-0597">Phosphoprotein</keyword>
<reference evidence="4" key="1">
    <citation type="submission" date="2017-08" db="EMBL/GenBank/DDBJ databases">
        <title>Direct submision.</title>
        <authorList>
            <person name="Kim S.-J."/>
            <person name="Rhee S.-K."/>
        </authorList>
    </citation>
    <scope>NUCLEOTIDE SEQUENCE [LARGE SCALE GENOMIC DNA]</scope>
    <source>
        <strain evidence="4">GI5</strain>
    </source>
</reference>
<dbReference type="OrthoDB" id="9793549at2"/>
<dbReference type="CDD" id="cd17557">
    <property type="entry name" value="REC_Rcp-like"/>
    <property type="match status" value="1"/>
</dbReference>
<proteinExistence type="predicted"/>
<feature type="modified residue" description="4-aspartylphosphate" evidence="1">
    <location>
        <position position="66"/>
    </location>
</feature>
<dbReference type="Gene3D" id="3.40.50.2300">
    <property type="match status" value="1"/>
</dbReference>
<dbReference type="PROSITE" id="PS50110">
    <property type="entry name" value="RESPONSE_REGULATORY"/>
    <property type="match status" value="1"/>
</dbReference>
<dbReference type="AlphaFoldDB" id="A0A2K9LN46"/>
<dbReference type="Proteomes" id="UP000235116">
    <property type="component" value="Chromosome"/>
</dbReference>
<gene>
    <name evidence="3" type="ORF">Kalk_14520</name>
</gene>
<evidence type="ECO:0000313" key="4">
    <source>
        <dbReference type="Proteomes" id="UP000235116"/>
    </source>
</evidence>